<dbReference type="Pfam" id="PF02225">
    <property type="entry name" value="PA"/>
    <property type="match status" value="1"/>
</dbReference>
<feature type="active site" description="Charge relay system" evidence="5 6">
    <location>
        <position position="169"/>
    </location>
</feature>
<dbReference type="AlphaFoldDB" id="A0A422QP10"/>
<feature type="domain" description="Peptidase S8/S53" evidence="9">
    <location>
        <begin position="160"/>
        <end position="651"/>
    </location>
</feature>
<keyword evidence="2 6" id="KW-0645">Protease</keyword>
<dbReference type="Pfam" id="PF17766">
    <property type="entry name" value="fn3_6"/>
    <property type="match status" value="1"/>
</dbReference>
<comment type="similarity">
    <text evidence="1 6">Belongs to the peptidase S8 family.</text>
</comment>
<evidence type="ECO:0000256" key="2">
    <source>
        <dbReference type="ARBA" id="ARBA00022670"/>
    </source>
</evidence>
<dbReference type="OrthoDB" id="614750at2"/>
<evidence type="ECO:0000256" key="5">
    <source>
        <dbReference type="PIRSR" id="PIRSR615500-1"/>
    </source>
</evidence>
<evidence type="ECO:0000256" key="3">
    <source>
        <dbReference type="ARBA" id="ARBA00022801"/>
    </source>
</evidence>
<dbReference type="InterPro" id="IPR041469">
    <property type="entry name" value="Subtilisin-like_FN3"/>
</dbReference>
<keyword evidence="8" id="KW-0732">Signal</keyword>
<dbReference type="Gene3D" id="3.50.30.30">
    <property type="match status" value="1"/>
</dbReference>
<accession>A0A422QP10</accession>
<dbReference type="RefSeq" id="WP_123068736.1">
    <property type="nucleotide sequence ID" value="NZ_JSAB01000055.1"/>
</dbReference>
<feature type="domain" description="Subtilisin-like protease fibronectin type-III" evidence="12">
    <location>
        <begin position="709"/>
        <end position="801"/>
    </location>
</feature>
<dbReference type="InterPro" id="IPR000209">
    <property type="entry name" value="Peptidase_S8/S53_dom"/>
</dbReference>
<dbReference type="PRINTS" id="PR00723">
    <property type="entry name" value="SUBTILISIN"/>
</dbReference>
<dbReference type="PROSITE" id="PS51892">
    <property type="entry name" value="SUBTILASE"/>
    <property type="match status" value="1"/>
</dbReference>
<dbReference type="PANTHER" id="PTHR10795">
    <property type="entry name" value="PROPROTEIN CONVERTASE SUBTILISIN/KEXIN"/>
    <property type="match status" value="1"/>
</dbReference>
<evidence type="ECO:0000256" key="6">
    <source>
        <dbReference type="PROSITE-ProRule" id="PRU01240"/>
    </source>
</evidence>
<keyword evidence="14" id="KW-1185">Reference proteome</keyword>
<keyword evidence="4 6" id="KW-0720">Serine protease</keyword>
<evidence type="ECO:0000256" key="7">
    <source>
        <dbReference type="SAM" id="MobiDB-lite"/>
    </source>
</evidence>
<evidence type="ECO:0000259" key="12">
    <source>
        <dbReference type="Pfam" id="PF17766"/>
    </source>
</evidence>
<dbReference type="InterPro" id="IPR015500">
    <property type="entry name" value="Peptidase_S8_subtilisin-rel"/>
</dbReference>
<dbReference type="InterPro" id="IPR023828">
    <property type="entry name" value="Peptidase_S8_Ser-AS"/>
</dbReference>
<name>A0A422QP10_9BURK</name>
<comment type="caution">
    <text evidence="13">The sequence shown here is derived from an EMBL/GenBank/DDBJ whole genome shotgun (WGS) entry which is preliminary data.</text>
</comment>
<dbReference type="GO" id="GO:0006508">
    <property type="term" value="P:proteolysis"/>
    <property type="evidence" value="ECO:0007669"/>
    <property type="project" value="UniProtKB-KW"/>
</dbReference>
<dbReference type="Pfam" id="PF00082">
    <property type="entry name" value="Peptidase_S8"/>
    <property type="match status" value="1"/>
</dbReference>
<evidence type="ECO:0000256" key="8">
    <source>
        <dbReference type="SAM" id="SignalP"/>
    </source>
</evidence>
<evidence type="ECO:0000259" key="9">
    <source>
        <dbReference type="Pfam" id="PF00082"/>
    </source>
</evidence>
<sequence>MKIRPLSAAVLLALSSLTLAAHADDVRRPYIVQLVDKPVASYDGAISGLAATKPAPGRRIDIEAPNVQSYTSYLDGKKSVVRASVGNAPVTHTYDVVLNGFAAMLTDAEVRTLMARSDVAAVQPDTPHELATTYTPTFLGLDGAGGVWSQLAANGIELKGEDIIIGIVDGGVWPEHLSYADRVDSNGKPTFDNSGTLAYGAPPARWKGICQEGEGFTTANCNNKLVGAQYFNATFLSVNRPTHWSEFNSSPRDSIGGTLGEGGHGTHTSSTAGGNSLVDTFINTVNVGQMSGMAPRARLSSYKVCWSYNDATQPTGARNTCYAGDNVAAIEQAVKDGVHVINYSISGGLSINDLVEQAFFNASNAGVIAVASAGNDGPGNQVAHVSPWHSTIGASTYDRSLQAEVVLGNGQRYSGASINATPLPSAPLITAEAAAMPGANPTLVTLCYSAASNGGQPVLDPVKVKDKIVICTRGTNARVDKSLAVAEAGGVGMVQVDNGAGLVAEMHSVPTVHVNATKGAAIRSYAIGGGTAAITRFAIGASEQPAPMMAGFSSRGPNRADANVLKPDMTAPGVDIIAAVTPELSPTQRADVINGTLVPPVDFSPMSGTSMSAPHVTGLSALLRQRYPDWSPSMIKSALMTTATDTVPDGINGDTAGRGAFGQGAGHVNPRAALDPGLVYAITESDYRKYMCGAGMAAQCAGGSIAGYNLNLPSISVPNVLGSVDVVRSVTNVSNSTATYTANIGITGFSASVTPSTLTIPAGETRSFTVRLARTSAPAQTWQYGTLTWSGEGRTVRSPVVARAAGQSLAAPEFVSSDRATGNKPMTIYTNFAGKMSAVAGGLKEINRRVFTAPVTDDSTQASLETMRAACASGAPGTVIEQVTVPSGAMVAQFETFDRDTSGQGEDDLDLLVLNANGALVDYSAEAGSNELVRMISPAPGTYRACAFVYSTSDAGPTTFGVSTAVVTTADRGGNFKALVPARVYAGGSATVATSWSGLPSGKRFLGAVRLLDNNNVVGTTTAVQVETNSPLPLAQRGQRGSPKNLSN</sequence>
<organism evidence="13 14">
    <name type="scientific">Massilia aurea</name>
    <dbReference type="NCBI Taxonomy" id="373040"/>
    <lineage>
        <taxon>Bacteria</taxon>
        <taxon>Pseudomonadati</taxon>
        <taxon>Pseudomonadota</taxon>
        <taxon>Betaproteobacteria</taxon>
        <taxon>Burkholderiales</taxon>
        <taxon>Oxalobacteraceae</taxon>
        <taxon>Telluria group</taxon>
        <taxon>Massilia</taxon>
    </lineage>
</organism>
<protein>
    <submittedName>
        <fullName evidence="13">Peptidase S8 and S53 subtilisin kexin sedolisin</fullName>
    </submittedName>
</protein>
<feature type="active site" description="Charge relay system" evidence="5 6">
    <location>
        <position position="610"/>
    </location>
</feature>
<reference evidence="13" key="1">
    <citation type="submission" date="2014-10" db="EMBL/GenBank/DDBJ databases">
        <title>Massilia sp. genome.</title>
        <authorList>
            <person name="Xu B."/>
            <person name="Dai L."/>
            <person name="Huang Z."/>
        </authorList>
    </citation>
    <scope>NUCLEOTIDE SEQUENCE [LARGE SCALE GENOMIC DNA]</scope>
    <source>
        <strain evidence="13">CFS-1</strain>
    </source>
</reference>
<dbReference type="CDD" id="cd04852">
    <property type="entry name" value="Peptidases_S8_3"/>
    <property type="match status" value="1"/>
</dbReference>
<feature type="domain" description="Inhibitor I9" evidence="11">
    <location>
        <begin position="67"/>
        <end position="130"/>
    </location>
</feature>
<feature type="region of interest" description="Disordered" evidence="7">
    <location>
        <begin position="1028"/>
        <end position="1048"/>
    </location>
</feature>
<evidence type="ECO:0000259" key="11">
    <source>
        <dbReference type="Pfam" id="PF05922"/>
    </source>
</evidence>
<dbReference type="Gene3D" id="3.40.50.200">
    <property type="entry name" value="Peptidase S8/S53 domain"/>
    <property type="match status" value="1"/>
</dbReference>
<dbReference type="Gene3D" id="2.60.120.380">
    <property type="match status" value="1"/>
</dbReference>
<dbReference type="InterPro" id="IPR003137">
    <property type="entry name" value="PA_domain"/>
</dbReference>
<keyword evidence="3 6" id="KW-0378">Hydrolase</keyword>
<dbReference type="Proteomes" id="UP000283254">
    <property type="component" value="Unassembled WGS sequence"/>
</dbReference>
<dbReference type="Gene3D" id="3.30.70.80">
    <property type="entry name" value="Peptidase S8 propeptide/proteinase inhibitor I9"/>
    <property type="match status" value="1"/>
</dbReference>
<feature type="active site" description="Charge relay system" evidence="5 6">
    <location>
        <position position="264"/>
    </location>
</feature>
<evidence type="ECO:0000256" key="4">
    <source>
        <dbReference type="ARBA" id="ARBA00022825"/>
    </source>
</evidence>
<dbReference type="EMBL" id="JSAB01000055">
    <property type="protein sequence ID" value="RNF31572.1"/>
    <property type="molecule type" value="Genomic_DNA"/>
</dbReference>
<gene>
    <name evidence="13" type="ORF">NM04_06550</name>
</gene>
<dbReference type="CDD" id="cd02120">
    <property type="entry name" value="PA_subtilisin_like"/>
    <property type="match status" value="1"/>
</dbReference>
<dbReference type="SUPFAM" id="SSF52743">
    <property type="entry name" value="Subtilisin-like"/>
    <property type="match status" value="1"/>
</dbReference>
<dbReference type="InterPro" id="IPR036852">
    <property type="entry name" value="Peptidase_S8/S53_dom_sf"/>
</dbReference>
<evidence type="ECO:0000313" key="13">
    <source>
        <dbReference type="EMBL" id="RNF31572.1"/>
    </source>
</evidence>
<evidence type="ECO:0000256" key="1">
    <source>
        <dbReference type="ARBA" id="ARBA00011073"/>
    </source>
</evidence>
<feature type="domain" description="PA" evidence="10">
    <location>
        <begin position="446"/>
        <end position="522"/>
    </location>
</feature>
<feature type="signal peptide" evidence="8">
    <location>
        <begin position="1"/>
        <end position="23"/>
    </location>
</feature>
<dbReference type="InterPro" id="IPR034197">
    <property type="entry name" value="Peptidases_S8_3"/>
</dbReference>
<dbReference type="InterPro" id="IPR010259">
    <property type="entry name" value="S8pro/Inhibitor_I9"/>
</dbReference>
<dbReference type="InterPro" id="IPR037045">
    <property type="entry name" value="S8pro/Inhibitor_I9_sf"/>
</dbReference>
<dbReference type="GO" id="GO:0004252">
    <property type="term" value="F:serine-type endopeptidase activity"/>
    <property type="evidence" value="ECO:0007669"/>
    <property type="project" value="UniProtKB-UniRule"/>
</dbReference>
<evidence type="ECO:0000313" key="14">
    <source>
        <dbReference type="Proteomes" id="UP000283254"/>
    </source>
</evidence>
<dbReference type="Gene3D" id="2.60.40.2310">
    <property type="match status" value="1"/>
</dbReference>
<evidence type="ECO:0000259" key="10">
    <source>
        <dbReference type="Pfam" id="PF02225"/>
    </source>
</evidence>
<dbReference type="PROSITE" id="PS00138">
    <property type="entry name" value="SUBTILASE_SER"/>
    <property type="match status" value="1"/>
</dbReference>
<proteinExistence type="inferred from homology"/>
<dbReference type="InterPro" id="IPR045051">
    <property type="entry name" value="SBT"/>
</dbReference>
<dbReference type="Pfam" id="PF05922">
    <property type="entry name" value="Inhibitor_I9"/>
    <property type="match status" value="1"/>
</dbReference>
<feature type="chain" id="PRO_5019219897" evidence="8">
    <location>
        <begin position="24"/>
        <end position="1048"/>
    </location>
</feature>